<evidence type="ECO:0000313" key="7">
    <source>
        <dbReference type="Proteomes" id="UP000288794"/>
    </source>
</evidence>
<dbReference type="SUPFAM" id="SSF53822">
    <property type="entry name" value="Periplasmic binding protein-like I"/>
    <property type="match status" value="1"/>
</dbReference>
<dbReference type="Pfam" id="PF00532">
    <property type="entry name" value="Peripla_BP_1"/>
    <property type="match status" value="1"/>
</dbReference>
<organism evidence="6 7">
    <name type="scientific">[Pantoea] beijingensis</name>
    <dbReference type="NCBI Taxonomy" id="1324864"/>
    <lineage>
        <taxon>Bacteria</taxon>
        <taxon>Pseudomonadati</taxon>
        <taxon>Pseudomonadota</taxon>
        <taxon>Gammaproteobacteria</taxon>
        <taxon>Enterobacterales</taxon>
        <taxon>Erwiniaceae</taxon>
        <taxon>Erwinia</taxon>
    </lineage>
</organism>
<dbReference type="GO" id="GO:0000976">
    <property type="term" value="F:transcription cis-regulatory region binding"/>
    <property type="evidence" value="ECO:0007669"/>
    <property type="project" value="TreeGrafter"/>
</dbReference>
<comment type="caution">
    <text evidence="6">The sequence shown here is derived from an EMBL/GenBank/DDBJ whole genome shotgun (WGS) entry which is preliminary data.</text>
</comment>
<protein>
    <submittedName>
        <fullName evidence="6">LacI family transcriptional regulator</fullName>
    </submittedName>
</protein>
<dbReference type="Gene3D" id="3.40.50.2300">
    <property type="match status" value="2"/>
</dbReference>
<evidence type="ECO:0000256" key="2">
    <source>
        <dbReference type="ARBA" id="ARBA00023015"/>
    </source>
</evidence>
<dbReference type="AlphaFoldDB" id="A0A443IAC3"/>
<dbReference type="InterPro" id="IPR028082">
    <property type="entry name" value="Peripla_BP_I"/>
</dbReference>
<keyword evidence="3" id="KW-0238">DNA-binding</keyword>
<name>A0A443IAC3_9GAMM</name>
<dbReference type="InterPro" id="IPR010982">
    <property type="entry name" value="Lambda_DNA-bd_dom_sf"/>
</dbReference>
<feature type="domain" description="HTH lacI-type" evidence="5">
    <location>
        <begin position="3"/>
        <end position="60"/>
    </location>
</feature>
<sequence>MSKTVEQIATALSLSVTTVRLVLNGKAEQHRISAKTRARIATYVDRYGYTVNHTARSLKLNKTDTLGLILPHLTSPFFSALTEKLEMRCRENGYQLMIGCSYDDSQQENQLLDSLAQHNVDGLFIVPSTRQSQESHIKHRNRPMIVLDRDVGRRDRPLVVSDNLQGSEMLTEAMLQAGVKPALFMAGDIQHPVIRERILGYRNALRAAGLTDTQEGQLADCHNRCEDGARIMRQYLHRHPQPPDAFIASSLAMLEGALRELRGWCGHIPPHIHIGTFEEHAMLGFLPNTLWSVRQNEHLWAQHAFDAMQQALAGDRQPQKHVIPMSLMYRAGAVMPE</sequence>
<dbReference type="RefSeq" id="WP_128179043.1">
    <property type="nucleotide sequence ID" value="NZ_CP071409.1"/>
</dbReference>
<dbReference type="PROSITE" id="PS50932">
    <property type="entry name" value="HTH_LACI_2"/>
    <property type="match status" value="1"/>
</dbReference>
<reference evidence="6 7" key="1">
    <citation type="submission" date="2014-04" db="EMBL/GenBank/DDBJ databases">
        <title>Draft genome sequence of Pantoea beijingensis strain LMG 27579, an emerging pathogen to Pleurotus eryngii with potential industrial application.</title>
        <authorList>
            <person name="Xu F."/>
            <person name="Liu Y."/>
            <person name="Wang S."/>
            <person name="Yin Y."/>
            <person name="Ma Y."/>
            <person name="Zhao S."/>
            <person name="Rong C."/>
        </authorList>
    </citation>
    <scope>NUCLEOTIDE SEQUENCE [LARGE SCALE GENOMIC DNA]</scope>
    <source>
        <strain evidence="6 7">LMG 27579</strain>
    </source>
</reference>
<evidence type="ECO:0000256" key="1">
    <source>
        <dbReference type="ARBA" id="ARBA00022491"/>
    </source>
</evidence>
<dbReference type="Gene3D" id="1.10.260.40">
    <property type="entry name" value="lambda repressor-like DNA-binding domains"/>
    <property type="match status" value="1"/>
</dbReference>
<dbReference type="SUPFAM" id="SSF47413">
    <property type="entry name" value="lambda repressor-like DNA-binding domains"/>
    <property type="match status" value="1"/>
</dbReference>
<gene>
    <name evidence="6" type="ORF">ED28_16075</name>
</gene>
<evidence type="ECO:0000313" key="6">
    <source>
        <dbReference type="EMBL" id="RWR00965.1"/>
    </source>
</evidence>
<evidence type="ECO:0000259" key="5">
    <source>
        <dbReference type="PROSITE" id="PS50932"/>
    </source>
</evidence>
<accession>A0A443IAC3</accession>
<keyword evidence="7" id="KW-1185">Reference proteome</keyword>
<dbReference type="Proteomes" id="UP000288794">
    <property type="component" value="Unassembled WGS sequence"/>
</dbReference>
<proteinExistence type="predicted"/>
<dbReference type="EMBL" id="JMEE01000044">
    <property type="protein sequence ID" value="RWR00965.1"/>
    <property type="molecule type" value="Genomic_DNA"/>
</dbReference>
<evidence type="ECO:0000256" key="3">
    <source>
        <dbReference type="ARBA" id="ARBA00023125"/>
    </source>
</evidence>
<dbReference type="CDD" id="cd06274">
    <property type="entry name" value="PBP1_FruR"/>
    <property type="match status" value="1"/>
</dbReference>
<keyword evidence="1" id="KW-0678">Repressor</keyword>
<dbReference type="GO" id="GO:0003700">
    <property type="term" value="F:DNA-binding transcription factor activity"/>
    <property type="evidence" value="ECO:0007669"/>
    <property type="project" value="TreeGrafter"/>
</dbReference>
<dbReference type="InterPro" id="IPR000843">
    <property type="entry name" value="HTH_LacI"/>
</dbReference>
<keyword evidence="4" id="KW-0804">Transcription</keyword>
<dbReference type="SMART" id="SM00354">
    <property type="entry name" value="HTH_LACI"/>
    <property type="match status" value="1"/>
</dbReference>
<keyword evidence="2" id="KW-0805">Transcription regulation</keyword>
<dbReference type="PANTHER" id="PTHR30146:SF45">
    <property type="entry name" value="CATABOLITE REPRESSOR_ACTIVATOR"/>
    <property type="match status" value="1"/>
</dbReference>
<dbReference type="PANTHER" id="PTHR30146">
    <property type="entry name" value="LACI-RELATED TRANSCRIPTIONAL REPRESSOR"/>
    <property type="match status" value="1"/>
</dbReference>
<evidence type="ECO:0000256" key="4">
    <source>
        <dbReference type="ARBA" id="ARBA00023163"/>
    </source>
</evidence>
<dbReference type="InterPro" id="IPR001761">
    <property type="entry name" value="Peripla_BP/Lac1_sug-bd_dom"/>
</dbReference>
<dbReference type="CDD" id="cd01392">
    <property type="entry name" value="HTH_LacI"/>
    <property type="match status" value="1"/>
</dbReference>